<reference evidence="4" key="1">
    <citation type="journal article" date="2019" name="Int. J. Syst. Evol. Microbiol.">
        <title>The Global Catalogue of Microorganisms (GCM) 10K type strain sequencing project: providing services to taxonomists for standard genome sequencing and annotation.</title>
        <authorList>
            <consortium name="The Broad Institute Genomics Platform"/>
            <consortium name="The Broad Institute Genome Sequencing Center for Infectious Disease"/>
            <person name="Wu L."/>
            <person name="Ma J."/>
        </authorList>
    </citation>
    <scope>NUCLEOTIDE SEQUENCE [LARGE SCALE GENOMIC DNA]</scope>
    <source>
        <strain evidence="4">JCM 16545</strain>
    </source>
</reference>
<dbReference type="NCBIfam" id="TIGR02595">
    <property type="entry name" value="PEP_CTERM"/>
    <property type="match status" value="1"/>
</dbReference>
<feature type="chain" id="PRO_5046676341" evidence="1">
    <location>
        <begin position="23"/>
        <end position="228"/>
    </location>
</feature>
<evidence type="ECO:0000259" key="2">
    <source>
        <dbReference type="Pfam" id="PF07589"/>
    </source>
</evidence>
<dbReference type="RefSeq" id="WP_377094224.1">
    <property type="nucleotide sequence ID" value="NZ_JBHSJM010000001.1"/>
</dbReference>
<accession>A0ABW5E1B2</accession>
<dbReference type="InterPro" id="IPR013424">
    <property type="entry name" value="Ice-binding_C"/>
</dbReference>
<feature type="domain" description="Ice-binding protein C-terminal" evidence="2">
    <location>
        <begin position="205"/>
        <end position="227"/>
    </location>
</feature>
<evidence type="ECO:0000313" key="4">
    <source>
        <dbReference type="Proteomes" id="UP001597297"/>
    </source>
</evidence>
<sequence length="228" mass="23349">MKLSKLPLAALALAGLASTSSAAIVVGDVIGFDFGTDAGSATNFNIDAAPGNQTFTDVINTSGTVLTGVDFTFSNTPANSGDGGDSNISSDYSSVFPNAAQNDAFFESNAGQWTLTFSGLDDSLSYDLTIGSYWAGGTAAQKENRNTGWEVDGVQLGTVADSLSDSYVNFTNLSTDGSGNLVISTYDLNANTISTLSALTLTAVAVPEPSSTALLGLGGLALILRRRK</sequence>
<organism evidence="3 4">
    <name type="scientific">Rubritalea spongiae</name>
    <dbReference type="NCBI Taxonomy" id="430797"/>
    <lineage>
        <taxon>Bacteria</taxon>
        <taxon>Pseudomonadati</taxon>
        <taxon>Verrucomicrobiota</taxon>
        <taxon>Verrucomicrobiia</taxon>
        <taxon>Verrucomicrobiales</taxon>
        <taxon>Rubritaleaceae</taxon>
        <taxon>Rubritalea</taxon>
    </lineage>
</organism>
<gene>
    <name evidence="3" type="ORF">ACFSQZ_04380</name>
</gene>
<keyword evidence="4" id="KW-1185">Reference proteome</keyword>
<proteinExistence type="predicted"/>
<comment type="caution">
    <text evidence="3">The sequence shown here is derived from an EMBL/GenBank/DDBJ whole genome shotgun (WGS) entry which is preliminary data.</text>
</comment>
<dbReference type="EMBL" id="JBHUJC010000012">
    <property type="protein sequence ID" value="MFD2275698.1"/>
    <property type="molecule type" value="Genomic_DNA"/>
</dbReference>
<feature type="signal peptide" evidence="1">
    <location>
        <begin position="1"/>
        <end position="22"/>
    </location>
</feature>
<dbReference type="Proteomes" id="UP001597297">
    <property type="component" value="Unassembled WGS sequence"/>
</dbReference>
<evidence type="ECO:0000313" key="3">
    <source>
        <dbReference type="EMBL" id="MFD2275698.1"/>
    </source>
</evidence>
<evidence type="ECO:0000256" key="1">
    <source>
        <dbReference type="SAM" id="SignalP"/>
    </source>
</evidence>
<keyword evidence="1" id="KW-0732">Signal</keyword>
<protein>
    <submittedName>
        <fullName evidence="3">PEP-CTERM sorting domain-containing protein</fullName>
    </submittedName>
</protein>
<dbReference type="Pfam" id="PF07589">
    <property type="entry name" value="PEP-CTERM"/>
    <property type="match status" value="1"/>
</dbReference>
<name>A0ABW5E1B2_9BACT</name>